<dbReference type="Pfam" id="PF13277">
    <property type="entry name" value="YmdB"/>
    <property type="match status" value="1"/>
</dbReference>
<feature type="domain" description="Calcineurin-like phosphoesterase" evidence="1">
    <location>
        <begin position="280"/>
        <end position="482"/>
    </location>
</feature>
<proteinExistence type="predicted"/>
<reference evidence="3" key="1">
    <citation type="submission" date="2017-02" db="EMBL/GenBank/DDBJ databases">
        <authorList>
            <person name="Varghese N."/>
            <person name="Submissions S."/>
        </authorList>
    </citation>
    <scope>NUCLEOTIDE SEQUENCE [LARGE SCALE GENOMIC DNA]</scope>
    <source>
        <strain evidence="3">SM117</strain>
    </source>
</reference>
<dbReference type="PANTHER" id="PTHR36303:SF1">
    <property type="entry name" value="2',3'-CYCLIC-NUCLEOTIDE 2'-PHOSPHODIESTERASE"/>
    <property type="match status" value="1"/>
</dbReference>
<dbReference type="InterPro" id="IPR004843">
    <property type="entry name" value="Calcineurin-like_PHP"/>
</dbReference>
<dbReference type="SUPFAM" id="SSF56300">
    <property type="entry name" value="Metallo-dependent phosphatases"/>
    <property type="match status" value="2"/>
</dbReference>
<sequence length="556" mass="59732">MRVAFFGDITGAAGLDHLCSRLGEFRRREAIDLVIVNADNSAITGPHPMGGSGTTLHHVNRLKAAGADIVTLGSHAFDGPEANLVHALPWVVRAMNAGADRPGRGWVELAVNREPLLFVNLCVTDIGNAPSDPWEAWQSLPTRERVIVHAVGNPHDVRVFGHAVDGSVDVVFGTLGHEASRHDHRLPRGTMLVTDVGMVGPNAGIGGFSPEWAVSAFTGAAPDPQPYALLGGDMVCDGVVATLGAGPLNRLERVPEDLGANGSAPMVAEPEQRGDDRTYLRIGLIADPHVDLDPPKEVRWHNPYRLKESPELFARAFERCRQEGADLVVVLGDLSDRGDAAAFERVLQEAEALGCWAWLLPGNHDVGDGGKRLREMTQGRSSGLVSQGPFSGQRLAGGIQLAALDLEASDEPWVAQSRGSLAPMLAGDELRCLFAHYPLVPTAAEVRRAGFKHAGDLRDFAEVHAAVMRCPMPQIVFSGHLHLRGEWVRDNVLAIACGPLIEAPHEIAIVDLAKVDGLWTIARRCISIRAFDEEVLPVLCGTAGSWVYTSRGWQAA</sequence>
<evidence type="ECO:0000259" key="1">
    <source>
        <dbReference type="Pfam" id="PF00149"/>
    </source>
</evidence>
<dbReference type="Pfam" id="PF00149">
    <property type="entry name" value="Metallophos"/>
    <property type="match status" value="1"/>
</dbReference>
<keyword evidence="3" id="KW-1185">Reference proteome</keyword>
<dbReference type="RefSeq" id="WP_079729800.1">
    <property type="nucleotide sequence ID" value="NZ_FVZE01000001.1"/>
</dbReference>
<evidence type="ECO:0000313" key="3">
    <source>
        <dbReference type="Proteomes" id="UP000190989"/>
    </source>
</evidence>
<protein>
    <submittedName>
        <fullName evidence="2">Calcineurin-like phosphoesterase</fullName>
    </submittedName>
</protein>
<dbReference type="GO" id="GO:0004113">
    <property type="term" value="F:2',3'-cyclic-nucleotide 3'-phosphodiesterase activity"/>
    <property type="evidence" value="ECO:0007669"/>
    <property type="project" value="TreeGrafter"/>
</dbReference>
<name>A0A1U6H681_9SPHN</name>
<dbReference type="STRING" id="428990.SAMN06295987_1011353"/>
<dbReference type="InterPro" id="IPR029052">
    <property type="entry name" value="Metallo-depent_PP-like"/>
</dbReference>
<dbReference type="Proteomes" id="UP000190989">
    <property type="component" value="Unassembled WGS sequence"/>
</dbReference>
<dbReference type="Gene3D" id="3.60.21.10">
    <property type="match status" value="2"/>
</dbReference>
<dbReference type="EMBL" id="FVZE01000001">
    <property type="protein sequence ID" value="SLJ91291.1"/>
    <property type="molecule type" value="Genomic_DNA"/>
</dbReference>
<dbReference type="PANTHER" id="PTHR36303">
    <property type="entry name" value="2',3'-CYCLIC-NUCLEOTIDE 2'-PHOSPHODIESTERASE"/>
    <property type="match status" value="1"/>
</dbReference>
<accession>A0A1U6H681</accession>
<organism evidence="2 3">
    <name type="scientific">Novosphingobium mathurense</name>
    <dbReference type="NCBI Taxonomy" id="428990"/>
    <lineage>
        <taxon>Bacteria</taxon>
        <taxon>Pseudomonadati</taxon>
        <taxon>Pseudomonadota</taxon>
        <taxon>Alphaproteobacteria</taxon>
        <taxon>Sphingomonadales</taxon>
        <taxon>Sphingomonadaceae</taxon>
        <taxon>Novosphingobium</taxon>
    </lineage>
</organism>
<dbReference type="InterPro" id="IPR005235">
    <property type="entry name" value="YmdB-like"/>
</dbReference>
<evidence type="ECO:0000313" key="2">
    <source>
        <dbReference type="EMBL" id="SLJ91291.1"/>
    </source>
</evidence>
<gene>
    <name evidence="2" type="ORF">SAMN06295987_1011353</name>
</gene>
<dbReference type="AlphaFoldDB" id="A0A1U6H681"/>